<evidence type="ECO:0000313" key="1">
    <source>
        <dbReference type="EMBL" id="GAA0248154.1"/>
    </source>
</evidence>
<dbReference type="InterPro" id="IPR022291">
    <property type="entry name" value="Bacteriocin_synth_cyclodeHase"/>
</dbReference>
<dbReference type="NCBIfam" id="TIGR03882">
    <property type="entry name" value="cyclo_dehyd_2"/>
    <property type="match status" value="1"/>
</dbReference>
<accession>A0ABP3E1F5</accession>
<dbReference type="SUPFAM" id="SSF69572">
    <property type="entry name" value="Activating enzymes of the ubiquitin-like proteins"/>
    <property type="match status" value="1"/>
</dbReference>
<gene>
    <name evidence="1" type="ORF">GCM10010492_54920</name>
</gene>
<evidence type="ECO:0008006" key="3">
    <source>
        <dbReference type="Google" id="ProtNLM"/>
    </source>
</evidence>
<sequence length="345" mass="37156">MRPQTAPRIKRSFTVVAHGPDEVELRTGVWNTTSHLISDDSGAGRLLTMVRALDGTATETDLAARCGATAEEVTALVDRLRELGAVEDGPQSALDHYLDAHAHVLRDRDPGPPPSVRLLGDPDVVGPLAQQLTASDPKLAVLDATDETAQHLLDDPDTSWVDDPLRRAERLAPLAHWRDSVLVWAGSRVDPVRCAVLNKMSLHLEAPWAHGAVDGPFLLVGPVFLPGRTACYACFETRVLMNLTGADSYLRYKEALATAAVSGGRMPMLPALTTLLTSYLALDVLNLAHTGAAFTAGKVLGLYLPTWETTVNEVLPVPGCAACGPVSQREDAALYFDVRAWLDEH</sequence>
<organism evidence="1 2">
    <name type="scientific">Saccharothrix mutabilis subsp. mutabilis</name>
    <dbReference type="NCBI Taxonomy" id="66855"/>
    <lineage>
        <taxon>Bacteria</taxon>
        <taxon>Bacillati</taxon>
        <taxon>Actinomycetota</taxon>
        <taxon>Actinomycetes</taxon>
        <taxon>Pseudonocardiales</taxon>
        <taxon>Pseudonocardiaceae</taxon>
        <taxon>Saccharothrix</taxon>
    </lineage>
</organism>
<dbReference type="Proteomes" id="UP001500416">
    <property type="component" value="Unassembled WGS sequence"/>
</dbReference>
<protein>
    <recommendedName>
        <fullName evidence="3">TOMM leader peptide-binding protein</fullName>
    </recommendedName>
</protein>
<name>A0ABP3E1F5_9PSEU</name>
<proteinExistence type="predicted"/>
<reference evidence="2" key="1">
    <citation type="journal article" date="2019" name="Int. J. Syst. Evol. Microbiol.">
        <title>The Global Catalogue of Microorganisms (GCM) 10K type strain sequencing project: providing services to taxonomists for standard genome sequencing and annotation.</title>
        <authorList>
            <consortium name="The Broad Institute Genomics Platform"/>
            <consortium name="The Broad Institute Genome Sequencing Center for Infectious Disease"/>
            <person name="Wu L."/>
            <person name="Ma J."/>
        </authorList>
    </citation>
    <scope>NUCLEOTIDE SEQUENCE [LARGE SCALE GENOMIC DNA]</scope>
    <source>
        <strain evidence="2">JCM 3380</strain>
    </source>
</reference>
<dbReference type="EMBL" id="BAAABU010000016">
    <property type="protein sequence ID" value="GAA0248154.1"/>
    <property type="molecule type" value="Genomic_DNA"/>
</dbReference>
<dbReference type="Gene3D" id="3.40.50.720">
    <property type="entry name" value="NAD(P)-binding Rossmann-like Domain"/>
    <property type="match status" value="1"/>
</dbReference>
<keyword evidence="2" id="KW-1185">Reference proteome</keyword>
<dbReference type="InterPro" id="IPR035985">
    <property type="entry name" value="Ubiquitin-activating_enz"/>
</dbReference>
<comment type="caution">
    <text evidence="1">The sequence shown here is derived from an EMBL/GenBank/DDBJ whole genome shotgun (WGS) entry which is preliminary data.</text>
</comment>
<evidence type="ECO:0000313" key="2">
    <source>
        <dbReference type="Proteomes" id="UP001500416"/>
    </source>
</evidence>
<dbReference type="RefSeq" id="WP_343936804.1">
    <property type="nucleotide sequence ID" value="NZ_BAAABU010000016.1"/>
</dbReference>